<dbReference type="RefSeq" id="WP_027312135.1">
    <property type="nucleotide sequence ID" value="NZ_JBHLZN010000003.1"/>
</dbReference>
<keyword evidence="3" id="KW-1185">Reference proteome</keyword>
<dbReference type="PANTHER" id="PTHR10953:SF194">
    <property type="entry name" value="MOLYBDOPTERIN-SYNTHASE ADENYLYLTRANSFERASE"/>
    <property type="match status" value="1"/>
</dbReference>
<evidence type="ECO:0000313" key="3">
    <source>
        <dbReference type="Proteomes" id="UP001589628"/>
    </source>
</evidence>
<comment type="caution">
    <text evidence="2">The sequence shown here is derived from an EMBL/GenBank/DDBJ whole genome shotgun (WGS) entry which is preliminary data.</text>
</comment>
<dbReference type="SUPFAM" id="SSF69572">
    <property type="entry name" value="Activating enzymes of the ubiquitin-like proteins"/>
    <property type="match status" value="1"/>
</dbReference>
<name>A0ABV5ZEK4_9GAMM</name>
<reference evidence="2 3" key="1">
    <citation type="submission" date="2024-09" db="EMBL/GenBank/DDBJ databases">
        <authorList>
            <person name="Sun Q."/>
            <person name="Mori K."/>
        </authorList>
    </citation>
    <scope>NUCLEOTIDE SEQUENCE [LARGE SCALE GENOMIC DNA]</scope>
    <source>
        <strain evidence="2 3">ATCC 51285</strain>
    </source>
</reference>
<dbReference type="EMBL" id="JBHLZN010000003">
    <property type="protein sequence ID" value="MFB9887053.1"/>
    <property type="molecule type" value="Genomic_DNA"/>
</dbReference>
<feature type="domain" description="THIF-type NAD/FAD binding fold" evidence="1">
    <location>
        <begin position="12"/>
        <end position="246"/>
    </location>
</feature>
<sequence>MQELTDQQLLRYSRQIMLPNIDVEGQERICAARVLIIGLGGLGCPVALYLAAAGVGELVLVDDDQVELSNLQRQVLHTEARVGETKVASAAQALREINSQVRIHTRAERLTAEALQAEVAKAQVVVDCSDNFTTRFALNAACMAAGTPLVSGAAIRMEGQVSVFLAKAGEPCYQCLYKIGDDEQLSCSESGVLAPVVGLIGSVQATETLKILAGQGASLAGHLLLLDANTMDWRKLKLRRDPACPVCSTHHIQPDNE</sequence>
<accession>A0ABV5ZEK4</accession>
<dbReference type="InterPro" id="IPR035985">
    <property type="entry name" value="Ubiquitin-activating_enz"/>
</dbReference>
<dbReference type="PANTHER" id="PTHR10953">
    <property type="entry name" value="UBIQUITIN-ACTIVATING ENZYME E1"/>
    <property type="match status" value="1"/>
</dbReference>
<dbReference type="Gene3D" id="3.40.50.720">
    <property type="entry name" value="NAD(P)-binding Rossmann-like Domain"/>
    <property type="match status" value="1"/>
</dbReference>
<dbReference type="GO" id="GO:0016779">
    <property type="term" value="F:nucleotidyltransferase activity"/>
    <property type="evidence" value="ECO:0007669"/>
    <property type="project" value="UniProtKB-KW"/>
</dbReference>
<dbReference type="InterPro" id="IPR045886">
    <property type="entry name" value="ThiF/MoeB/HesA"/>
</dbReference>
<keyword evidence="2" id="KW-0548">Nucleotidyltransferase</keyword>
<protein>
    <submittedName>
        <fullName evidence="2">ThiF family adenylyltransferase</fullName>
    </submittedName>
</protein>
<keyword evidence="2" id="KW-0808">Transferase</keyword>
<dbReference type="CDD" id="cd00757">
    <property type="entry name" value="ThiF_MoeB_HesA_family"/>
    <property type="match status" value="1"/>
</dbReference>
<evidence type="ECO:0000313" key="2">
    <source>
        <dbReference type="EMBL" id="MFB9887053.1"/>
    </source>
</evidence>
<dbReference type="InterPro" id="IPR000594">
    <property type="entry name" value="ThiF_NAD_FAD-bd"/>
</dbReference>
<organism evidence="2 3">
    <name type="scientific">Balneatrix alpica</name>
    <dbReference type="NCBI Taxonomy" id="75684"/>
    <lineage>
        <taxon>Bacteria</taxon>
        <taxon>Pseudomonadati</taxon>
        <taxon>Pseudomonadota</taxon>
        <taxon>Gammaproteobacteria</taxon>
        <taxon>Oceanospirillales</taxon>
        <taxon>Balneatrichaceae</taxon>
        <taxon>Balneatrix</taxon>
    </lineage>
</organism>
<dbReference type="Pfam" id="PF00899">
    <property type="entry name" value="ThiF"/>
    <property type="match status" value="1"/>
</dbReference>
<proteinExistence type="predicted"/>
<gene>
    <name evidence="2" type="ORF">ACFFLH_11575</name>
</gene>
<dbReference type="Proteomes" id="UP001589628">
    <property type="component" value="Unassembled WGS sequence"/>
</dbReference>
<evidence type="ECO:0000259" key="1">
    <source>
        <dbReference type="Pfam" id="PF00899"/>
    </source>
</evidence>
<dbReference type="NCBIfam" id="NF004281">
    <property type="entry name" value="PRK05690.1"/>
    <property type="match status" value="1"/>
</dbReference>